<protein>
    <submittedName>
        <fullName evidence="2">DUF4434 domain-containing protein</fullName>
    </submittedName>
</protein>
<comment type="caution">
    <text evidence="2">The sequence shown here is derived from an EMBL/GenBank/DDBJ whole genome shotgun (WGS) entry which is preliminary data.</text>
</comment>
<accession>A0ABW4SYR1</accession>
<evidence type="ECO:0000259" key="1">
    <source>
        <dbReference type="Pfam" id="PF14488"/>
    </source>
</evidence>
<dbReference type="InterPro" id="IPR027849">
    <property type="entry name" value="DUF4434"/>
</dbReference>
<dbReference type="RefSeq" id="WP_379574865.1">
    <property type="nucleotide sequence ID" value="NZ_JBHUFV010000036.1"/>
</dbReference>
<evidence type="ECO:0000313" key="3">
    <source>
        <dbReference type="Proteomes" id="UP001597368"/>
    </source>
</evidence>
<proteinExistence type="predicted"/>
<dbReference type="Proteomes" id="UP001597368">
    <property type="component" value="Unassembled WGS sequence"/>
</dbReference>
<dbReference type="Gene3D" id="3.20.20.80">
    <property type="entry name" value="Glycosidases"/>
    <property type="match status" value="1"/>
</dbReference>
<dbReference type="EMBL" id="JBHUFV010000036">
    <property type="protein sequence ID" value="MFD1934773.1"/>
    <property type="molecule type" value="Genomic_DNA"/>
</dbReference>
<feature type="domain" description="DUF4434" evidence="1">
    <location>
        <begin position="216"/>
        <end position="476"/>
    </location>
</feature>
<gene>
    <name evidence="2" type="ORF">ACFSKW_25185</name>
</gene>
<keyword evidence="3" id="KW-1185">Reference proteome</keyword>
<evidence type="ECO:0000313" key="2">
    <source>
        <dbReference type="EMBL" id="MFD1934773.1"/>
    </source>
</evidence>
<dbReference type="Pfam" id="PF14488">
    <property type="entry name" value="DUF4434"/>
    <property type="match status" value="1"/>
</dbReference>
<sequence>MRWLTVLLGAAILAAIAAVVVVLPDNEPISSDTRASAVPSTSKKPLPQPTVKEYKDACGTFDLQDVKPYAVTGYWITPSSNPCTWRHQMEEIHAAGGDTVIRIGYGLQYRTVEDGRILTRDGEVDARYTDCEGCWQEAEQDLRQANPDNRIGRTFVYRTDESFGPGLLRCPQMERAIRHGKRVYYRLLAAPDGSDDATCDFTSTGRAYDLILVAGSSEDSLTELLRLGDIFGVQVFPSLPMAPRDSAVATRASSKHLPVLVTLTRRILQDYGDRFKDRASLGGFYQPFELQLGATMATNPTLQVYSEQHTIIEQELPGKPILVSPYMDARKRVPFGQTPKQVAEGFKALAKSGVGIIAPQDSRGTGKVGLFWPDQRDNEVDPRLRPVVGETTYDTAYHGSTRDYYREMALARELLVEEGFEVELWANVESFEPSAVTPCQPQGTRGATDKKRLDAAVAMTGRYVQKVVSYMWSDFFTCGDTPLKDQVMADHLRPIAVDAVRTSPNEEDGVEIRGYNLERGGTITLTWPGGSAELLINATDAPNEAMADRIVVAWVPFDWSQVPLGVWVSVGVRSPSGLEATEPLHVRVSV</sequence>
<organism evidence="2 3">
    <name type="scientific">Nonomuraea mangrovi</name>
    <dbReference type="NCBI Taxonomy" id="2316207"/>
    <lineage>
        <taxon>Bacteria</taxon>
        <taxon>Bacillati</taxon>
        <taxon>Actinomycetota</taxon>
        <taxon>Actinomycetes</taxon>
        <taxon>Streptosporangiales</taxon>
        <taxon>Streptosporangiaceae</taxon>
        <taxon>Nonomuraea</taxon>
    </lineage>
</organism>
<reference evidence="3" key="1">
    <citation type="journal article" date="2019" name="Int. J. Syst. Evol. Microbiol.">
        <title>The Global Catalogue of Microorganisms (GCM) 10K type strain sequencing project: providing services to taxonomists for standard genome sequencing and annotation.</title>
        <authorList>
            <consortium name="The Broad Institute Genomics Platform"/>
            <consortium name="The Broad Institute Genome Sequencing Center for Infectious Disease"/>
            <person name="Wu L."/>
            <person name="Ma J."/>
        </authorList>
    </citation>
    <scope>NUCLEOTIDE SEQUENCE [LARGE SCALE GENOMIC DNA]</scope>
    <source>
        <strain evidence="3">ICMP 6774ER</strain>
    </source>
</reference>
<name>A0ABW4SYR1_9ACTN</name>